<evidence type="ECO:0008006" key="4">
    <source>
        <dbReference type="Google" id="ProtNLM"/>
    </source>
</evidence>
<organism evidence="2 3">
    <name type="scientific">Tetrapyrgos nigripes</name>
    <dbReference type="NCBI Taxonomy" id="182062"/>
    <lineage>
        <taxon>Eukaryota</taxon>
        <taxon>Fungi</taxon>
        <taxon>Dikarya</taxon>
        <taxon>Basidiomycota</taxon>
        <taxon>Agaricomycotina</taxon>
        <taxon>Agaricomycetes</taxon>
        <taxon>Agaricomycetidae</taxon>
        <taxon>Agaricales</taxon>
        <taxon>Marasmiineae</taxon>
        <taxon>Marasmiaceae</taxon>
        <taxon>Tetrapyrgos</taxon>
    </lineage>
</organism>
<dbReference type="AlphaFoldDB" id="A0A8H5CCL7"/>
<evidence type="ECO:0000313" key="3">
    <source>
        <dbReference type="Proteomes" id="UP000559256"/>
    </source>
</evidence>
<dbReference type="SUPFAM" id="SSF52047">
    <property type="entry name" value="RNI-like"/>
    <property type="match status" value="1"/>
</dbReference>
<dbReference type="Gene3D" id="3.80.10.10">
    <property type="entry name" value="Ribonuclease Inhibitor"/>
    <property type="match status" value="1"/>
</dbReference>
<reference evidence="2 3" key="1">
    <citation type="journal article" date="2020" name="ISME J.">
        <title>Uncovering the hidden diversity of litter-decomposition mechanisms in mushroom-forming fungi.</title>
        <authorList>
            <person name="Floudas D."/>
            <person name="Bentzer J."/>
            <person name="Ahren D."/>
            <person name="Johansson T."/>
            <person name="Persson P."/>
            <person name="Tunlid A."/>
        </authorList>
    </citation>
    <scope>NUCLEOTIDE SEQUENCE [LARGE SCALE GENOMIC DNA]</scope>
    <source>
        <strain evidence="2 3">CBS 291.85</strain>
    </source>
</reference>
<dbReference type="Proteomes" id="UP000559256">
    <property type="component" value="Unassembled WGS sequence"/>
</dbReference>
<evidence type="ECO:0000313" key="2">
    <source>
        <dbReference type="EMBL" id="KAF5339289.1"/>
    </source>
</evidence>
<keyword evidence="1" id="KW-0175">Coiled coil</keyword>
<protein>
    <recommendedName>
        <fullName evidence="4">F-box domain-containing protein</fullName>
    </recommendedName>
</protein>
<name>A0A8H5CCL7_9AGAR</name>
<dbReference type="OrthoDB" id="2269034at2759"/>
<feature type="coiled-coil region" evidence="1">
    <location>
        <begin position="44"/>
        <end position="71"/>
    </location>
</feature>
<accession>A0A8H5CCL7</accession>
<comment type="caution">
    <text evidence="2">The sequence shown here is derived from an EMBL/GenBank/DDBJ whole genome shotgun (WGS) entry which is preliminary data.</text>
</comment>
<dbReference type="InterPro" id="IPR032675">
    <property type="entry name" value="LRR_dom_sf"/>
</dbReference>
<sequence>MPSTLLCNCCQAELVVEDRPPLTNERFRDHFPSQSEFSHIQSVIQAVDQDIDRHDAEINRLSRTLATLGRQRDDLRAYRDRCRALVGVIQRVSPEIWVEIFSYLPGLFVVEESYKPVNGEAVTVSAPAVAISRTCLSWRKIALNTPSLWTDLYLSLDYDLYDSSTKYWLDLYLLRSKTSLLTLDITVYGGYPKKDSSVWATLQSLFDSADRWETAKFQLDREIFSCADAHLTDTVSYSRLKFLKISSPDRLHSTDGVFSRIWQHAATLQSLETICFDEQTFRSTSCCLRTLTLDNWVEPIYVLRLLHSFPALQHLTLRIAKKVDVAFSDSLICTEIRSMSLHIDSLSSFSTIFESFKLPSLIDLDLTAKTTHEVSHSLKNMVQRSNCCLQTLNLRGQVFADQKQLFELLAVTPTVTSFRLDVGTECSLVAGDFFQRLTFKDNNVSNLGTRLAAASVCLLPKLRHFYVAFDEGDWNRRSDTPEDTLPDLPNAIDILTMINSRRSLQHVSPPTGEVQEIASFKLRARLYSCSSGDSWVQTFYDKVEPHLRALKEEGLELSLRIYNAWAVDSE</sequence>
<evidence type="ECO:0000256" key="1">
    <source>
        <dbReference type="SAM" id="Coils"/>
    </source>
</evidence>
<keyword evidence="3" id="KW-1185">Reference proteome</keyword>
<gene>
    <name evidence="2" type="ORF">D9758_013318</name>
</gene>
<dbReference type="Gene3D" id="1.20.1280.50">
    <property type="match status" value="1"/>
</dbReference>
<dbReference type="EMBL" id="JAACJM010000186">
    <property type="protein sequence ID" value="KAF5339289.1"/>
    <property type="molecule type" value="Genomic_DNA"/>
</dbReference>
<proteinExistence type="predicted"/>